<protein>
    <submittedName>
        <fullName evidence="1">Uncharacterized protein</fullName>
    </submittedName>
</protein>
<feature type="non-terminal residue" evidence="1">
    <location>
        <position position="1"/>
    </location>
</feature>
<evidence type="ECO:0000313" key="1">
    <source>
        <dbReference type="EMBL" id="SVC20909.1"/>
    </source>
</evidence>
<accession>A0A382K9N1</accession>
<feature type="non-terminal residue" evidence="1">
    <location>
        <position position="57"/>
    </location>
</feature>
<dbReference type="AlphaFoldDB" id="A0A382K9N1"/>
<gene>
    <name evidence="1" type="ORF">METZ01_LOCUS273763</name>
</gene>
<dbReference type="EMBL" id="UINC01079167">
    <property type="protein sequence ID" value="SVC20909.1"/>
    <property type="molecule type" value="Genomic_DNA"/>
</dbReference>
<organism evidence="1">
    <name type="scientific">marine metagenome</name>
    <dbReference type="NCBI Taxonomy" id="408172"/>
    <lineage>
        <taxon>unclassified sequences</taxon>
        <taxon>metagenomes</taxon>
        <taxon>ecological metagenomes</taxon>
    </lineage>
</organism>
<reference evidence="1" key="1">
    <citation type="submission" date="2018-05" db="EMBL/GenBank/DDBJ databases">
        <authorList>
            <person name="Lanie J.A."/>
            <person name="Ng W.-L."/>
            <person name="Kazmierczak K.M."/>
            <person name="Andrzejewski T.M."/>
            <person name="Davidsen T.M."/>
            <person name="Wayne K.J."/>
            <person name="Tettelin H."/>
            <person name="Glass J.I."/>
            <person name="Rusch D."/>
            <person name="Podicherti R."/>
            <person name="Tsui H.-C.T."/>
            <person name="Winkler M.E."/>
        </authorList>
    </citation>
    <scope>NUCLEOTIDE SEQUENCE</scope>
</reference>
<sequence>VLQVTPDVIRVTRLIDVLQNQFVFFRHSAIRALTHPARFQYVFPRDVAEWCNGSTTV</sequence>
<proteinExistence type="predicted"/>
<name>A0A382K9N1_9ZZZZ</name>